<evidence type="ECO:0000256" key="1">
    <source>
        <dbReference type="SAM" id="Phobius"/>
    </source>
</evidence>
<dbReference type="Proteomes" id="UP000192050">
    <property type="component" value="Chromosome"/>
</dbReference>
<dbReference type="RefSeq" id="WP_081142759.1">
    <property type="nucleotide sequence ID" value="NZ_CP015363.1"/>
</dbReference>
<accession>A0A1V0N4X1</accession>
<feature type="transmembrane region" description="Helical" evidence="1">
    <location>
        <begin position="49"/>
        <end position="69"/>
    </location>
</feature>
<sequence>MTVLSQADYERFTWKHRKLLFSYGVTVIIIKIATGYLNLKIGIGLNDTLTVLAIAGFLFLVELVLLYNYKKSIEKMNREL</sequence>
<dbReference type="GeneID" id="31676784"/>
<evidence type="ECO:0000313" key="3">
    <source>
        <dbReference type="Proteomes" id="UP000192050"/>
    </source>
</evidence>
<keyword evidence="1" id="KW-1133">Transmembrane helix</keyword>
<evidence type="ECO:0000313" key="2">
    <source>
        <dbReference type="EMBL" id="ARD85154.1"/>
    </source>
</evidence>
<reference evidence="2 3" key="1">
    <citation type="submission" date="2011-10" db="EMBL/GenBank/DDBJ databases">
        <title>Metabolic and evolutionary patterns in the extreme acidophile Ferroplasma acidiphilum.</title>
        <authorList>
            <person name="Golyshina O.V."/>
            <person name="Kozyavkin S.A."/>
            <person name="Tatusov R.L."/>
            <person name="Slesarev A.I."/>
            <person name="Golyshin P.N."/>
        </authorList>
    </citation>
    <scope>NUCLEOTIDE SEQUENCE [LARGE SCALE GENOMIC DNA]</scope>
    <source>
        <strain evidence="3">Y</strain>
    </source>
</reference>
<name>A0A1V0N4X1_9ARCH</name>
<dbReference type="AlphaFoldDB" id="A0A1V0N4X1"/>
<keyword evidence="1" id="KW-0812">Transmembrane</keyword>
<keyword evidence="1" id="KW-0472">Membrane</keyword>
<feature type="transmembrane region" description="Helical" evidence="1">
    <location>
        <begin position="20"/>
        <end position="37"/>
    </location>
</feature>
<gene>
    <name evidence="2" type="ORF">FAD_1286</name>
</gene>
<dbReference type="OrthoDB" id="386164at2157"/>
<dbReference type="KEGG" id="fai:FAD_1286"/>
<protein>
    <submittedName>
        <fullName evidence="2">Uncharacterized protein</fullName>
    </submittedName>
</protein>
<dbReference type="EMBL" id="CP015363">
    <property type="protein sequence ID" value="ARD85154.1"/>
    <property type="molecule type" value="Genomic_DNA"/>
</dbReference>
<proteinExistence type="predicted"/>
<keyword evidence="3" id="KW-1185">Reference proteome</keyword>
<organism evidence="2 3">
    <name type="scientific">Ferroplasma acidiphilum</name>
    <dbReference type="NCBI Taxonomy" id="74969"/>
    <lineage>
        <taxon>Archaea</taxon>
        <taxon>Methanobacteriati</taxon>
        <taxon>Thermoplasmatota</taxon>
        <taxon>Thermoplasmata</taxon>
        <taxon>Thermoplasmatales</taxon>
        <taxon>Ferroplasmaceae</taxon>
        <taxon>Ferroplasma</taxon>
    </lineage>
</organism>